<dbReference type="GO" id="GO:0005524">
    <property type="term" value="F:ATP binding"/>
    <property type="evidence" value="ECO:0007669"/>
    <property type="project" value="UniProtKB-KW"/>
</dbReference>
<dbReference type="PANTHER" id="PTHR35526">
    <property type="entry name" value="ANTI-SIGMA-F FACTOR RSBW-RELATED"/>
    <property type="match status" value="1"/>
</dbReference>
<dbReference type="CDD" id="cd16936">
    <property type="entry name" value="HATPase_RsbW-like"/>
    <property type="match status" value="1"/>
</dbReference>
<keyword evidence="1" id="KW-0723">Serine/threonine-protein kinase</keyword>
<name>A0A7W3TAI7_9ACTN</name>
<reference evidence="5" key="1">
    <citation type="submission" date="2019-10" db="EMBL/GenBank/DDBJ databases">
        <title>Streptomyces sp. nov., a novel actinobacterium isolated from alkaline environment.</title>
        <authorList>
            <person name="Golinska P."/>
        </authorList>
    </citation>
    <scope>NUCLEOTIDE SEQUENCE [LARGE SCALE GENOMIC DNA]</scope>
    <source>
        <strain evidence="5">DSM 42118</strain>
    </source>
</reference>
<dbReference type="Pfam" id="PF13581">
    <property type="entry name" value="HATPase_c_2"/>
    <property type="match status" value="1"/>
</dbReference>
<proteinExistence type="predicted"/>
<dbReference type="GO" id="GO:0004674">
    <property type="term" value="F:protein serine/threonine kinase activity"/>
    <property type="evidence" value="ECO:0007669"/>
    <property type="project" value="UniProtKB-KW"/>
</dbReference>
<dbReference type="Proteomes" id="UP000538929">
    <property type="component" value="Unassembled WGS sequence"/>
</dbReference>
<evidence type="ECO:0000256" key="1">
    <source>
        <dbReference type="ARBA" id="ARBA00022527"/>
    </source>
</evidence>
<keyword evidence="4" id="KW-0547">Nucleotide-binding</keyword>
<dbReference type="InterPro" id="IPR050267">
    <property type="entry name" value="Anti-sigma-factor_SerPK"/>
</dbReference>
<evidence type="ECO:0000313" key="5">
    <source>
        <dbReference type="Proteomes" id="UP000538929"/>
    </source>
</evidence>
<feature type="domain" description="Histidine kinase/HSP90-like ATPase" evidence="3">
    <location>
        <begin position="21"/>
        <end position="137"/>
    </location>
</feature>
<protein>
    <submittedName>
        <fullName evidence="4">ATP-binding protein</fullName>
    </submittedName>
</protein>
<dbReference type="AlphaFoldDB" id="A0A7W3TAI7"/>
<dbReference type="Gene3D" id="3.30.565.10">
    <property type="entry name" value="Histidine kinase-like ATPase, C-terminal domain"/>
    <property type="match status" value="1"/>
</dbReference>
<dbReference type="SUPFAM" id="SSF55874">
    <property type="entry name" value="ATPase domain of HSP90 chaperone/DNA topoisomerase II/histidine kinase"/>
    <property type="match status" value="1"/>
</dbReference>
<keyword evidence="5" id="KW-1185">Reference proteome</keyword>
<feature type="region of interest" description="Disordered" evidence="2">
    <location>
        <begin position="126"/>
        <end position="147"/>
    </location>
</feature>
<comment type="caution">
    <text evidence="4">The sequence shown here is derived from an EMBL/GenBank/DDBJ whole genome shotgun (WGS) entry which is preliminary data.</text>
</comment>
<sequence>MHFPAETRSPVFLRTFAQVLSSTPRGARLARLLVVEILRTWDVPQSITERVRHVVAELCANAVLHGCRDGRDFRIAVVLVAATGTVRIEVTDSRGDRMPARWESPPPHSESGRGMALIDALVDRWGTEPQPEGGKTLWAEIDPPPRR</sequence>
<keyword evidence="1" id="KW-0808">Transferase</keyword>
<gene>
    <name evidence="4" type="ORF">FNQ90_03405</name>
</gene>
<accession>A0A7W3TAI7</accession>
<organism evidence="4 5">
    <name type="scientific">Streptomyces alkaliphilus</name>
    <dbReference type="NCBI Taxonomy" id="1472722"/>
    <lineage>
        <taxon>Bacteria</taxon>
        <taxon>Bacillati</taxon>
        <taxon>Actinomycetota</taxon>
        <taxon>Actinomycetes</taxon>
        <taxon>Kitasatosporales</taxon>
        <taxon>Streptomycetaceae</taxon>
        <taxon>Streptomyces</taxon>
    </lineage>
</organism>
<evidence type="ECO:0000256" key="2">
    <source>
        <dbReference type="SAM" id="MobiDB-lite"/>
    </source>
</evidence>
<keyword evidence="4" id="KW-0067">ATP-binding</keyword>
<evidence type="ECO:0000313" key="4">
    <source>
        <dbReference type="EMBL" id="MBB0243182.1"/>
    </source>
</evidence>
<dbReference type="InterPro" id="IPR036890">
    <property type="entry name" value="HATPase_C_sf"/>
</dbReference>
<evidence type="ECO:0000259" key="3">
    <source>
        <dbReference type="Pfam" id="PF13581"/>
    </source>
</evidence>
<dbReference type="EMBL" id="VKHT01000049">
    <property type="protein sequence ID" value="MBB0243182.1"/>
    <property type="molecule type" value="Genomic_DNA"/>
</dbReference>
<dbReference type="InterPro" id="IPR003594">
    <property type="entry name" value="HATPase_dom"/>
</dbReference>
<dbReference type="RefSeq" id="WP_182604893.1">
    <property type="nucleotide sequence ID" value="NZ_VKHT01000049.1"/>
</dbReference>
<dbReference type="PANTHER" id="PTHR35526:SF3">
    <property type="entry name" value="ANTI-SIGMA-F FACTOR RSBW"/>
    <property type="match status" value="1"/>
</dbReference>
<keyword evidence="1" id="KW-0418">Kinase</keyword>